<dbReference type="Gene3D" id="1.20.910.10">
    <property type="entry name" value="Heme oxygenase-like"/>
    <property type="match status" value="1"/>
</dbReference>
<dbReference type="PANTHER" id="PTHR43198:SF2">
    <property type="entry name" value="SI:CH1073-67J19.1-RELATED"/>
    <property type="match status" value="1"/>
</dbReference>
<dbReference type="CDD" id="cd19367">
    <property type="entry name" value="TenA_C_ScTHI20-like"/>
    <property type="match status" value="1"/>
</dbReference>
<dbReference type="AlphaFoldDB" id="A0A451A157"/>
<dbReference type="PANTHER" id="PTHR43198">
    <property type="entry name" value="BIFUNCTIONAL TH2 PROTEIN"/>
    <property type="match status" value="1"/>
</dbReference>
<reference evidence="2" key="1">
    <citation type="submission" date="2019-02" db="EMBL/GenBank/DDBJ databases">
        <authorList>
            <person name="Gruber-Vodicka R. H."/>
            <person name="Seah K. B. B."/>
        </authorList>
    </citation>
    <scope>NUCLEOTIDE SEQUENCE</scope>
    <source>
        <strain evidence="2">BECK_BY1</strain>
    </source>
</reference>
<evidence type="ECO:0000259" key="1">
    <source>
        <dbReference type="Pfam" id="PF03070"/>
    </source>
</evidence>
<organism evidence="2">
    <name type="scientific">Candidatus Kentrum sp. TUN</name>
    <dbReference type="NCBI Taxonomy" id="2126343"/>
    <lineage>
        <taxon>Bacteria</taxon>
        <taxon>Pseudomonadati</taxon>
        <taxon>Pseudomonadota</taxon>
        <taxon>Gammaproteobacteria</taxon>
        <taxon>Candidatus Kentrum</taxon>
    </lineage>
</organism>
<accession>A0A451A157</accession>
<dbReference type="GO" id="GO:0005829">
    <property type="term" value="C:cytosol"/>
    <property type="evidence" value="ECO:0007669"/>
    <property type="project" value="TreeGrafter"/>
</dbReference>
<dbReference type="SUPFAM" id="SSF48613">
    <property type="entry name" value="Heme oxygenase-like"/>
    <property type="match status" value="1"/>
</dbReference>
<dbReference type="InterPro" id="IPR050967">
    <property type="entry name" value="Thiamine_Salvage_TenA"/>
</dbReference>
<protein>
    <submittedName>
        <fullName evidence="2">Thiaminase (Transcriptional activator TenA)</fullName>
    </submittedName>
</protein>
<name>A0A451A157_9GAMM</name>
<feature type="domain" description="Thiaminase-2/PQQC" evidence="1">
    <location>
        <begin position="38"/>
        <end position="251"/>
    </location>
</feature>
<dbReference type="EMBL" id="CAADFX010000108">
    <property type="protein sequence ID" value="VFK59762.1"/>
    <property type="molecule type" value="Genomic_DNA"/>
</dbReference>
<dbReference type="Pfam" id="PF03070">
    <property type="entry name" value="TENA_THI-4"/>
    <property type="match status" value="1"/>
</dbReference>
<proteinExistence type="predicted"/>
<dbReference type="InterPro" id="IPR016084">
    <property type="entry name" value="Haem_Oase-like_multi-hlx"/>
</dbReference>
<dbReference type="InterPro" id="IPR004305">
    <property type="entry name" value="Thiaminase-2/PQQC"/>
</dbReference>
<evidence type="ECO:0000313" key="2">
    <source>
        <dbReference type="EMBL" id="VFK59762.1"/>
    </source>
</evidence>
<sequence length="252" mass="28666">METKDRILSDGRFFHHKTPGDCTLTNYGSDIFESLRVQAAEVWYAYVQHEFVEKLSDGSLPRTAFLHYLKQDYVFLIHFARAWALAVFKSDRIVEMRTAAAMIDALINEEMRLHIQTCAAEGMDEATLAATREEPENLAYTRFVMDAGIKGDLLDLLVALSPCIFGYGEIGRRLAMETNGPQPDHPYREWIESYASPEYQAVCANVGRLLENVGKRLVGPKPLASPRWPDLLDTFKIASRLEVDFWRMGLRG</sequence>
<gene>
    <name evidence="2" type="ORF">BECKTUN1418D_GA0071000_11086</name>
</gene>